<dbReference type="OrthoDB" id="2439588at2759"/>
<feature type="region of interest" description="Disordered" evidence="1">
    <location>
        <begin position="228"/>
        <end position="271"/>
    </location>
</feature>
<evidence type="ECO:0000313" key="2">
    <source>
        <dbReference type="EMBL" id="RUP01602.1"/>
    </source>
</evidence>
<name>A0A433AFY6_9FUNG</name>
<feature type="compositionally biased region" description="Basic and acidic residues" evidence="1">
    <location>
        <begin position="725"/>
        <end position="736"/>
    </location>
</feature>
<evidence type="ECO:0000256" key="1">
    <source>
        <dbReference type="SAM" id="MobiDB-lite"/>
    </source>
</evidence>
<feature type="compositionally biased region" description="Acidic residues" evidence="1">
    <location>
        <begin position="245"/>
        <end position="254"/>
    </location>
</feature>
<feature type="region of interest" description="Disordered" evidence="1">
    <location>
        <begin position="725"/>
        <end position="767"/>
    </location>
</feature>
<proteinExistence type="predicted"/>
<comment type="caution">
    <text evidence="2">The sequence shown here is derived from an EMBL/GenBank/DDBJ whole genome shotgun (WGS) entry which is preliminary data.</text>
</comment>
<gene>
    <name evidence="2" type="ORF">BC936DRAFT_140671</name>
</gene>
<dbReference type="Proteomes" id="UP000268093">
    <property type="component" value="Unassembled WGS sequence"/>
</dbReference>
<feature type="compositionally biased region" description="Basic and acidic residues" evidence="1">
    <location>
        <begin position="232"/>
        <end position="244"/>
    </location>
</feature>
<accession>A0A433AFY6</accession>
<evidence type="ECO:0000313" key="3">
    <source>
        <dbReference type="Proteomes" id="UP000268093"/>
    </source>
</evidence>
<sequence>MTDVLTSEIVERLQYPKYWEKPSTSWGSVADWDLYLINEEPGVSRYEAHGILAMELKTLLKYLANGSRAWNKAIALQRQLKVSFKFSLPLPKTSRHWQFVLTPPISVGYGLLLDFNVVARLQSHSDVARYVMSGALKPYPAPIRRLTGIRHSSAGLKWEAFYGLDLRLLSPEPFKRQNKKNVVTSSIWVEHHQSLLKTSAESKINEIVNKRKIENIARTATSAAAEVSYAQNEHEISKRPRVDVNADDDNDDEDKVGVRPSDPFGAKYDDEDSDEISERIRPFDATTSATGEKYGYISPSIVLRYVRQALVSDIVHNVLQPAARTHIFQSVGRCRRCTLQFIPINKVFHYAGESLTSVCQNFGPCSSLPRAKQFLSDADVQKLRQKVANVIKTESQLNSSVKAFLEALMLSNIVSLQKISKSKRAYGTAGVYALLCQRLQEDPHQLMQKEIISTEAINRNVADVRKLCAQLEHVFQRSEDDVDHQLTLTTLKQIDIHDADTQYVAECLDVANAWVRDYHGTSQSERTVDVHLVAPLARAPNSIFLYGENQSNADKEEKSVRSETPRSGKACDFLFLNRKHEAGVGENSGPNCKDNHQKGITDFVDVIKVARSQHMALKSKCVEECGSDPPPYIIQQALKSVSIPFFQVIGLKIRFYIPFQIDGDLFGLFEWATQNIPTTDSDVTDVIFLSKRFLVHRNLLDRAGRLGESAVRKAKFAGESNEFEPGEKTVELEKILTPKTKRTNVERPPPKSPPKSPTRGTRKTDVVDLVNLLP</sequence>
<keyword evidence="3" id="KW-1185">Reference proteome</keyword>
<dbReference type="EMBL" id="RBNI01017558">
    <property type="protein sequence ID" value="RUP01602.1"/>
    <property type="molecule type" value="Genomic_DNA"/>
</dbReference>
<organism evidence="2 3">
    <name type="scientific">Jimgerdemannia flammicorona</name>
    <dbReference type="NCBI Taxonomy" id="994334"/>
    <lineage>
        <taxon>Eukaryota</taxon>
        <taxon>Fungi</taxon>
        <taxon>Fungi incertae sedis</taxon>
        <taxon>Mucoromycota</taxon>
        <taxon>Mucoromycotina</taxon>
        <taxon>Endogonomycetes</taxon>
        <taxon>Endogonales</taxon>
        <taxon>Endogonaceae</taxon>
        <taxon>Jimgerdemannia</taxon>
    </lineage>
</organism>
<reference evidence="2 3" key="1">
    <citation type="journal article" date="2018" name="New Phytol.">
        <title>Phylogenomics of Endogonaceae and evolution of mycorrhizas within Mucoromycota.</title>
        <authorList>
            <person name="Chang Y."/>
            <person name="Desiro A."/>
            <person name="Na H."/>
            <person name="Sandor L."/>
            <person name="Lipzen A."/>
            <person name="Clum A."/>
            <person name="Barry K."/>
            <person name="Grigoriev I.V."/>
            <person name="Martin F.M."/>
            <person name="Stajich J.E."/>
            <person name="Smith M.E."/>
            <person name="Bonito G."/>
            <person name="Spatafora J.W."/>
        </authorList>
    </citation>
    <scope>NUCLEOTIDE SEQUENCE [LARGE SCALE GENOMIC DNA]</scope>
    <source>
        <strain evidence="2 3">GMNB39</strain>
    </source>
</reference>
<protein>
    <submittedName>
        <fullName evidence="2">Uncharacterized protein</fullName>
    </submittedName>
</protein>
<dbReference type="AlphaFoldDB" id="A0A433AFY6"/>